<keyword evidence="4" id="KW-0378">Hydrolase</keyword>
<dbReference type="SUPFAM" id="SSF55811">
    <property type="entry name" value="Nudix"/>
    <property type="match status" value="1"/>
</dbReference>
<evidence type="ECO:0000256" key="4">
    <source>
        <dbReference type="ARBA" id="ARBA00022801"/>
    </source>
</evidence>
<evidence type="ECO:0000256" key="1">
    <source>
        <dbReference type="ARBA" id="ARBA00001936"/>
    </source>
</evidence>
<keyword evidence="10" id="KW-1185">Reference proteome</keyword>
<dbReference type="Pfam" id="PF00293">
    <property type="entry name" value="NUDIX"/>
    <property type="match status" value="1"/>
</dbReference>
<dbReference type="GO" id="GO:0010945">
    <property type="term" value="F:coenzyme A diphosphatase activity"/>
    <property type="evidence" value="ECO:0007669"/>
    <property type="project" value="InterPro"/>
</dbReference>
<dbReference type="EMBL" id="JAGSNF010000011">
    <property type="protein sequence ID" value="MBR7743401.1"/>
    <property type="molecule type" value="Genomic_DNA"/>
</dbReference>
<keyword evidence="3" id="KW-0479">Metal-binding</keyword>
<keyword evidence="6" id="KW-0464">Manganese</keyword>
<gene>
    <name evidence="9" type="ORF">KC207_08875</name>
</gene>
<keyword evidence="5" id="KW-0460">Magnesium</keyword>
<comment type="cofactor">
    <cofactor evidence="1">
        <name>Mn(2+)</name>
        <dbReference type="ChEBI" id="CHEBI:29035"/>
    </cofactor>
</comment>
<evidence type="ECO:0000256" key="3">
    <source>
        <dbReference type="ARBA" id="ARBA00022723"/>
    </source>
</evidence>
<dbReference type="CDD" id="cd03426">
    <property type="entry name" value="NUDIX_CoAse_Nudt7"/>
    <property type="match status" value="1"/>
</dbReference>
<comment type="caution">
    <text evidence="9">The sequence shown here is derived from an EMBL/GenBank/DDBJ whole genome shotgun (WGS) entry which is preliminary data.</text>
</comment>
<evidence type="ECO:0000256" key="5">
    <source>
        <dbReference type="ARBA" id="ARBA00022842"/>
    </source>
</evidence>
<dbReference type="Proteomes" id="UP000677016">
    <property type="component" value="Unassembled WGS sequence"/>
</dbReference>
<evidence type="ECO:0000259" key="8">
    <source>
        <dbReference type="PROSITE" id="PS51462"/>
    </source>
</evidence>
<dbReference type="InterPro" id="IPR015797">
    <property type="entry name" value="NUDIX_hydrolase-like_dom_sf"/>
</dbReference>
<feature type="compositionally biased region" description="Basic and acidic residues" evidence="7">
    <location>
        <begin position="233"/>
        <end position="243"/>
    </location>
</feature>
<dbReference type="AlphaFoldDB" id="A0A941D880"/>
<feature type="domain" description="Nudix hydrolase" evidence="8">
    <location>
        <begin position="35"/>
        <end position="175"/>
    </location>
</feature>
<dbReference type="InterPro" id="IPR000086">
    <property type="entry name" value="NUDIX_hydrolase_dom"/>
</dbReference>
<evidence type="ECO:0000256" key="6">
    <source>
        <dbReference type="ARBA" id="ARBA00023211"/>
    </source>
</evidence>
<evidence type="ECO:0000256" key="2">
    <source>
        <dbReference type="ARBA" id="ARBA00001946"/>
    </source>
</evidence>
<dbReference type="InterPro" id="IPR045121">
    <property type="entry name" value="CoAse"/>
</dbReference>
<name>A0A941D880_9MICO</name>
<evidence type="ECO:0000313" key="9">
    <source>
        <dbReference type="EMBL" id="MBR7743401.1"/>
    </source>
</evidence>
<dbReference type="PROSITE" id="PS51462">
    <property type="entry name" value="NUDIX"/>
    <property type="match status" value="1"/>
</dbReference>
<sequence>MSRMTSAPAWLTGLASRDDIGDHPWFVDHPPPPDAARRSAVLVLFGPGDDVHGPGRPDVVLTERAHTLRSHPGQVSFPGGREEPVDTGPVDAALREAEEEVGIDPASVDVLAALPPLYLAPSRHAVTPVLGWWRVPGPVRAVDRAEVERADRVAVADLLAPAHRFTAVFGPYRGPGFEVGGLFVWGFTAMLLDAVFELAGVTEPWDTSLERHLPDRVRSPWMRGADAMTPGDGAHDGRGRGRT</sequence>
<evidence type="ECO:0000256" key="7">
    <source>
        <dbReference type="SAM" id="MobiDB-lite"/>
    </source>
</evidence>
<dbReference type="Gene3D" id="3.90.79.10">
    <property type="entry name" value="Nucleoside Triphosphate Pyrophosphohydrolase"/>
    <property type="match status" value="1"/>
</dbReference>
<comment type="cofactor">
    <cofactor evidence="2">
        <name>Mg(2+)</name>
        <dbReference type="ChEBI" id="CHEBI:18420"/>
    </cofactor>
</comment>
<dbReference type="PANTHER" id="PTHR12992">
    <property type="entry name" value="NUDIX HYDROLASE"/>
    <property type="match status" value="1"/>
</dbReference>
<dbReference type="GO" id="GO:0046872">
    <property type="term" value="F:metal ion binding"/>
    <property type="evidence" value="ECO:0007669"/>
    <property type="project" value="UniProtKB-KW"/>
</dbReference>
<protein>
    <submittedName>
        <fullName evidence="9">CoA pyrophosphatase</fullName>
    </submittedName>
</protein>
<accession>A0A941D880</accession>
<feature type="region of interest" description="Disordered" evidence="7">
    <location>
        <begin position="221"/>
        <end position="243"/>
    </location>
</feature>
<proteinExistence type="predicted"/>
<evidence type="ECO:0000313" key="10">
    <source>
        <dbReference type="Proteomes" id="UP000677016"/>
    </source>
</evidence>
<reference evidence="9" key="1">
    <citation type="submission" date="2021-04" db="EMBL/GenBank/DDBJ databases">
        <title>Phycicoccus avicenniae sp. nov., a novel endophytic actinomycetes isolated from branch of Avicennia mariana.</title>
        <authorList>
            <person name="Tuo L."/>
        </authorList>
    </citation>
    <scope>NUCLEOTIDE SEQUENCE</scope>
    <source>
        <strain evidence="9">BSK3Z-2</strain>
    </source>
</reference>
<dbReference type="PANTHER" id="PTHR12992:SF11">
    <property type="entry name" value="MITOCHONDRIAL COENZYME A DIPHOSPHATASE NUDT8"/>
    <property type="match status" value="1"/>
</dbReference>
<organism evidence="9 10">
    <name type="scientific">Phycicoccus avicenniae</name>
    <dbReference type="NCBI Taxonomy" id="2828860"/>
    <lineage>
        <taxon>Bacteria</taxon>
        <taxon>Bacillati</taxon>
        <taxon>Actinomycetota</taxon>
        <taxon>Actinomycetes</taxon>
        <taxon>Micrococcales</taxon>
        <taxon>Intrasporangiaceae</taxon>
        <taxon>Phycicoccus</taxon>
    </lineage>
</organism>